<keyword evidence="5" id="KW-0812">Transmembrane</keyword>
<dbReference type="Proteomes" id="UP000187209">
    <property type="component" value="Unassembled WGS sequence"/>
</dbReference>
<reference evidence="7 8" key="1">
    <citation type="submission" date="2016-11" db="EMBL/GenBank/DDBJ databases">
        <title>The macronuclear genome of Stentor coeruleus: a giant cell with tiny introns.</title>
        <authorList>
            <person name="Slabodnick M."/>
            <person name="Ruby J.G."/>
            <person name="Reiff S.B."/>
            <person name="Swart E.C."/>
            <person name="Gosai S."/>
            <person name="Prabakaran S."/>
            <person name="Witkowska E."/>
            <person name="Larue G.E."/>
            <person name="Fisher S."/>
            <person name="Freeman R.M."/>
            <person name="Gunawardena J."/>
            <person name="Chu W."/>
            <person name="Stover N.A."/>
            <person name="Gregory B.D."/>
            <person name="Nowacki M."/>
            <person name="Derisi J."/>
            <person name="Roy S.W."/>
            <person name="Marshall W.F."/>
            <person name="Sood P."/>
        </authorList>
    </citation>
    <scope>NUCLEOTIDE SEQUENCE [LARGE SCALE GENOMIC DNA]</scope>
    <source>
        <strain evidence="7">WM001</strain>
    </source>
</reference>
<dbReference type="CDD" id="cd16448">
    <property type="entry name" value="RING-H2"/>
    <property type="match status" value="1"/>
</dbReference>
<dbReference type="Pfam" id="PF13639">
    <property type="entry name" value="zf-RING_2"/>
    <property type="match status" value="1"/>
</dbReference>
<dbReference type="OrthoDB" id="424775at2759"/>
<sequence>MLILINLISVCLAKLSIISPDNLTDTTIPYMINTFSNPHLYPAYGILVFLNISSSCKLSQDQKSLLNITTIPVIQGVDLYGCLYSDISYESENSGSPGSIIVSDNAEFYDNFYNKDLVVKENNEYFSLFSFCIIITSETLKIFDDYLDKQIWAIYSYAEIKQTEFPSVKYYMASDFDYDNDFFQNLIYISNLFDIWRNELQFIFTYLDYDSFDYDVADNCYINSDSSAYCLPPSFNSTGIDRVLNSILLLNAYDRFSNSDVYGYISYYLELINKCYYNRSAKCHEEVLMNYGIEPNYDDSVLKGGFLENEIFARASINEVYIYDFYYMSDLYVLSGTADFISSINCDAGCSTMNITNNICEKNCNTEKCAFDSLQCLKEDLCYTFIIGDGNCNSLCNNDTDCYQNIVTNDSDNDDDKTLLIEILVPILGFFLIAGIIVGVIIVCVMKKRKKEEKKEKIENPKVLENLSTSNPQLLASSAKGLEYGIEILANDENLDPLNNNNIGVYTKFRKDLIYTGDAVCRIDIMAIEEGQDVMIFENQCKHIFHANCIKKWSFENNSEECPNCQIERKKSMQFGNKI</sequence>
<evidence type="ECO:0000256" key="1">
    <source>
        <dbReference type="ARBA" id="ARBA00022723"/>
    </source>
</evidence>
<evidence type="ECO:0000313" key="8">
    <source>
        <dbReference type="Proteomes" id="UP000187209"/>
    </source>
</evidence>
<dbReference type="Gene3D" id="3.30.40.10">
    <property type="entry name" value="Zinc/RING finger domain, C3HC4 (zinc finger)"/>
    <property type="match status" value="1"/>
</dbReference>
<keyword evidence="3" id="KW-0862">Zinc</keyword>
<keyword evidence="5" id="KW-0472">Membrane</keyword>
<dbReference type="Gene3D" id="3.30.300.320">
    <property type="match status" value="1"/>
</dbReference>
<feature type="transmembrane region" description="Helical" evidence="5">
    <location>
        <begin position="423"/>
        <end position="445"/>
    </location>
</feature>
<gene>
    <name evidence="7" type="ORF">SteCoe_35937</name>
</gene>
<dbReference type="GO" id="GO:0008270">
    <property type="term" value="F:zinc ion binding"/>
    <property type="evidence" value="ECO:0007669"/>
    <property type="project" value="UniProtKB-KW"/>
</dbReference>
<dbReference type="PANTHER" id="PTHR45798">
    <property type="entry name" value="RING-H2 FINGER PROTEIN ATL61-RELATED-RELATED"/>
    <property type="match status" value="1"/>
</dbReference>
<proteinExistence type="predicted"/>
<name>A0A1R2ARI0_9CILI</name>
<protein>
    <recommendedName>
        <fullName evidence="6">RING-type domain-containing protein</fullName>
    </recommendedName>
</protein>
<dbReference type="AlphaFoldDB" id="A0A1R2ARI0"/>
<dbReference type="SUPFAM" id="SSF57850">
    <property type="entry name" value="RING/U-box"/>
    <property type="match status" value="1"/>
</dbReference>
<dbReference type="PROSITE" id="PS50089">
    <property type="entry name" value="ZF_RING_2"/>
    <property type="match status" value="1"/>
</dbReference>
<comment type="caution">
    <text evidence="7">The sequence shown here is derived from an EMBL/GenBank/DDBJ whole genome shotgun (WGS) entry which is preliminary data.</text>
</comment>
<dbReference type="PANTHER" id="PTHR45798:SF97">
    <property type="entry name" value="ALCOHOL-SENSITIVE RING FINGER PROTEIN 1"/>
    <property type="match status" value="1"/>
</dbReference>
<dbReference type="InterPro" id="IPR001841">
    <property type="entry name" value="Znf_RING"/>
</dbReference>
<evidence type="ECO:0000259" key="6">
    <source>
        <dbReference type="PROSITE" id="PS50089"/>
    </source>
</evidence>
<keyword evidence="1" id="KW-0479">Metal-binding</keyword>
<evidence type="ECO:0000256" key="2">
    <source>
        <dbReference type="ARBA" id="ARBA00022771"/>
    </source>
</evidence>
<keyword evidence="2 4" id="KW-0863">Zinc-finger</keyword>
<evidence type="ECO:0000313" key="7">
    <source>
        <dbReference type="EMBL" id="OMJ67020.1"/>
    </source>
</evidence>
<accession>A0A1R2ARI0</accession>
<organism evidence="7 8">
    <name type="scientific">Stentor coeruleus</name>
    <dbReference type="NCBI Taxonomy" id="5963"/>
    <lineage>
        <taxon>Eukaryota</taxon>
        <taxon>Sar</taxon>
        <taxon>Alveolata</taxon>
        <taxon>Ciliophora</taxon>
        <taxon>Postciliodesmatophora</taxon>
        <taxon>Heterotrichea</taxon>
        <taxon>Heterotrichida</taxon>
        <taxon>Stentoridae</taxon>
        <taxon>Stentor</taxon>
    </lineage>
</organism>
<dbReference type="InterPro" id="IPR013083">
    <property type="entry name" value="Znf_RING/FYVE/PHD"/>
</dbReference>
<evidence type="ECO:0000256" key="5">
    <source>
        <dbReference type="SAM" id="Phobius"/>
    </source>
</evidence>
<evidence type="ECO:0000256" key="3">
    <source>
        <dbReference type="ARBA" id="ARBA00022833"/>
    </source>
</evidence>
<keyword evidence="5" id="KW-1133">Transmembrane helix</keyword>
<feature type="domain" description="RING-type" evidence="6">
    <location>
        <begin position="521"/>
        <end position="566"/>
    </location>
</feature>
<dbReference type="InterPro" id="IPR052788">
    <property type="entry name" value="RING-type_E3_ligase_ATL"/>
</dbReference>
<dbReference type="EMBL" id="MPUH01001581">
    <property type="protein sequence ID" value="OMJ67020.1"/>
    <property type="molecule type" value="Genomic_DNA"/>
</dbReference>
<evidence type="ECO:0000256" key="4">
    <source>
        <dbReference type="PROSITE-ProRule" id="PRU00175"/>
    </source>
</evidence>
<keyword evidence="8" id="KW-1185">Reference proteome</keyword>